<geneLocation type="plasmid" evidence="2">
    <name>pEM02</name>
</geneLocation>
<organism evidence="1 2">
    <name type="scientific">Duffyella gerundensis</name>
    <dbReference type="NCBI Taxonomy" id="1619313"/>
    <lineage>
        <taxon>Bacteria</taxon>
        <taxon>Pseudomonadati</taxon>
        <taxon>Pseudomonadota</taxon>
        <taxon>Gammaproteobacteria</taxon>
        <taxon>Enterobacterales</taxon>
        <taxon>Erwiniaceae</taxon>
        <taxon>Duffyella</taxon>
    </lineage>
</organism>
<accession>A0A0U5LBZ4</accession>
<proteinExistence type="predicted"/>
<sequence length="200" mass="22593">MLNFDNTQLAQLFRETDHQAMSVTLIICPQEGVYLEFRRLDLGRLFPRLTRIYPAGFRGGSTDPGVLAEMHFGDGYSAHALDMGGAEFFSELGSEERVVVSGTREAFRLLRGPVHWLSVAKLRQFTGRLDRMRVVHFPACYDNGERARWYVSASNLIEEAAFIGCKRARYSDELDFSHARNALEKLVKTLKTDGSVLTVV</sequence>
<keyword evidence="2" id="KW-1185">Reference proteome</keyword>
<dbReference type="RefSeq" id="WP_067437081.1">
    <property type="nucleotide sequence ID" value="NZ_LN907829.1"/>
</dbReference>
<evidence type="ECO:0000313" key="2">
    <source>
        <dbReference type="Proteomes" id="UP000059419"/>
    </source>
</evidence>
<name>A0A0U5LBZ4_9GAMM</name>
<dbReference type="OrthoDB" id="6546568at2"/>
<reference evidence="2" key="1">
    <citation type="submission" date="2015-11" db="EMBL/GenBank/DDBJ databases">
        <authorList>
            <person name="Blom J."/>
        </authorList>
    </citation>
    <scope>NUCLEOTIDE SEQUENCE [LARGE SCALE GENOMIC DNA]</scope>
    <source>
        <plasmid evidence="2">pEM02</plasmid>
    </source>
</reference>
<evidence type="ECO:0000313" key="1">
    <source>
        <dbReference type="EMBL" id="CUU26262.1"/>
    </source>
</evidence>
<gene>
    <name evidence="1" type="ORF">EM595_p1015</name>
</gene>
<protein>
    <submittedName>
        <fullName evidence="1">Uncharacterized protein</fullName>
    </submittedName>
</protein>
<dbReference type="PATRIC" id="fig|1619313.3.peg.4200"/>
<dbReference type="Proteomes" id="UP000059419">
    <property type="component" value="Plasmid pEM02"/>
</dbReference>
<dbReference type="KEGG" id="ege:EM595_p1015"/>
<dbReference type="AlphaFoldDB" id="A0A0U5LBZ4"/>
<dbReference type="EMBL" id="LN907829">
    <property type="protein sequence ID" value="CUU26262.1"/>
    <property type="molecule type" value="Genomic_DNA"/>
</dbReference>